<feature type="signal peptide" evidence="1">
    <location>
        <begin position="1"/>
        <end position="15"/>
    </location>
</feature>
<name>A0AA97JDY1_EUBMA</name>
<reference evidence="3" key="1">
    <citation type="submission" date="2025-08" db="UniProtKB">
        <authorList>
            <consortium name="RefSeq"/>
        </authorList>
    </citation>
    <scope>IDENTIFICATION</scope>
    <source>
        <tissue evidence="3">Blood</tissue>
    </source>
</reference>
<feature type="chain" id="PRO_5041670749" evidence="1">
    <location>
        <begin position="16"/>
        <end position="302"/>
    </location>
</feature>
<sequence length="302" mass="32802">MVWAFFLCLVPCLQGFPTGSVLNNCASLRPTHRSAAPALVTLFGCWPGTHSCASQTGMVWAFFPVSGPLYPRLSNRLRPEQLCQPAAHTQACCSGFGNPFWLLAWHSQLCFTNWNGVGFFPVSGPLLARIPNRLLNNCASLWPTHRYAALALVTLFGCWPGSPSCASQTGMVWAFFLCLVPCLQGFPTGSVLNNCASLRPTHRSAAPALVTLFGCWPGTHSCASQTGMVWAFFPVSGPLLPRLSNRLRPEQLCQPAAHTQACCSGFGNPFWLLAWHSQLCFTNWNGVGFFPVSGPLLARIPS</sequence>
<evidence type="ECO:0000313" key="2">
    <source>
        <dbReference type="Proteomes" id="UP001190640"/>
    </source>
</evidence>
<proteinExistence type="predicted"/>
<evidence type="ECO:0000256" key="1">
    <source>
        <dbReference type="SAM" id="SignalP"/>
    </source>
</evidence>
<gene>
    <name evidence="3" type="primary">LOC129329771</name>
</gene>
<accession>A0AA97JDY1</accession>
<protein>
    <submittedName>
        <fullName evidence="3">Uncharacterized protein LOC129329771</fullName>
    </submittedName>
</protein>
<keyword evidence="1" id="KW-0732">Signal</keyword>
<dbReference type="RefSeq" id="XP_054835359.1">
    <property type="nucleotide sequence ID" value="XM_054979384.1"/>
</dbReference>
<evidence type="ECO:0000313" key="3">
    <source>
        <dbReference type="RefSeq" id="XP_054835359.1"/>
    </source>
</evidence>
<dbReference type="KEGG" id="emc:129329771"/>
<keyword evidence="2" id="KW-1185">Reference proteome</keyword>
<dbReference type="GeneID" id="129329771"/>
<dbReference type="AlphaFoldDB" id="A0AA97JDY1"/>
<organism evidence="2 3">
    <name type="scientific">Eublepharis macularius</name>
    <name type="common">Leopard gecko</name>
    <name type="synonym">Cyrtodactylus macularius</name>
    <dbReference type="NCBI Taxonomy" id="481883"/>
    <lineage>
        <taxon>Eukaryota</taxon>
        <taxon>Metazoa</taxon>
        <taxon>Chordata</taxon>
        <taxon>Craniata</taxon>
        <taxon>Vertebrata</taxon>
        <taxon>Euteleostomi</taxon>
        <taxon>Lepidosauria</taxon>
        <taxon>Squamata</taxon>
        <taxon>Bifurcata</taxon>
        <taxon>Gekkota</taxon>
        <taxon>Eublepharidae</taxon>
        <taxon>Eublepharinae</taxon>
        <taxon>Eublepharis</taxon>
    </lineage>
</organism>
<dbReference type="Proteomes" id="UP001190640">
    <property type="component" value="Chromosome 5"/>
</dbReference>